<comment type="cofactor">
    <cofactor evidence="2">
        <name>FAD</name>
        <dbReference type="ChEBI" id="CHEBI:57692"/>
    </cofactor>
</comment>
<reference evidence="4" key="1">
    <citation type="journal article" date="2023" name="Mol. Phylogenet. Evol.">
        <title>Genome-scale phylogeny and comparative genomics of the fungal order Sordariales.</title>
        <authorList>
            <person name="Hensen N."/>
            <person name="Bonometti L."/>
            <person name="Westerberg I."/>
            <person name="Brannstrom I.O."/>
            <person name="Guillou S."/>
            <person name="Cros-Aarteil S."/>
            <person name="Calhoun S."/>
            <person name="Haridas S."/>
            <person name="Kuo A."/>
            <person name="Mondo S."/>
            <person name="Pangilinan J."/>
            <person name="Riley R."/>
            <person name="LaButti K."/>
            <person name="Andreopoulos B."/>
            <person name="Lipzen A."/>
            <person name="Chen C."/>
            <person name="Yan M."/>
            <person name="Daum C."/>
            <person name="Ng V."/>
            <person name="Clum A."/>
            <person name="Steindorff A."/>
            <person name="Ohm R.A."/>
            <person name="Martin F."/>
            <person name="Silar P."/>
            <person name="Natvig D.O."/>
            <person name="Lalanne C."/>
            <person name="Gautier V."/>
            <person name="Ament-Velasquez S.L."/>
            <person name="Kruys A."/>
            <person name="Hutchinson M.I."/>
            <person name="Powell A.J."/>
            <person name="Barry K."/>
            <person name="Miller A.N."/>
            <person name="Grigoriev I.V."/>
            <person name="Debuchy R."/>
            <person name="Gladieux P."/>
            <person name="Hiltunen Thoren M."/>
            <person name="Johannesson H."/>
        </authorList>
    </citation>
    <scope>NUCLEOTIDE SEQUENCE</scope>
    <source>
        <strain evidence="4">PSN243</strain>
    </source>
</reference>
<dbReference type="SUPFAM" id="SSF54373">
    <property type="entry name" value="FAD-linked reductases, C-terminal domain"/>
    <property type="match status" value="1"/>
</dbReference>
<dbReference type="Pfam" id="PF05199">
    <property type="entry name" value="GMC_oxred_C"/>
    <property type="match status" value="1"/>
</dbReference>
<dbReference type="PANTHER" id="PTHR11552">
    <property type="entry name" value="GLUCOSE-METHANOL-CHOLINE GMC OXIDOREDUCTASE"/>
    <property type="match status" value="1"/>
</dbReference>
<gene>
    <name evidence="4" type="ORF">QBC34DRAFT_401831</name>
</gene>
<organism evidence="4 5">
    <name type="scientific">Podospora aff. communis PSN243</name>
    <dbReference type="NCBI Taxonomy" id="3040156"/>
    <lineage>
        <taxon>Eukaryota</taxon>
        <taxon>Fungi</taxon>
        <taxon>Dikarya</taxon>
        <taxon>Ascomycota</taxon>
        <taxon>Pezizomycotina</taxon>
        <taxon>Sordariomycetes</taxon>
        <taxon>Sordariomycetidae</taxon>
        <taxon>Sordariales</taxon>
        <taxon>Podosporaceae</taxon>
        <taxon>Podospora</taxon>
    </lineage>
</organism>
<dbReference type="InterPro" id="IPR012132">
    <property type="entry name" value="GMC_OxRdtase"/>
</dbReference>
<keyword evidence="5" id="KW-1185">Reference proteome</keyword>
<feature type="domain" description="Glucose-methanol-choline oxidoreductase N-terminal" evidence="3">
    <location>
        <begin position="272"/>
        <end position="286"/>
    </location>
</feature>
<dbReference type="InterPro" id="IPR036188">
    <property type="entry name" value="FAD/NAD-bd_sf"/>
</dbReference>
<name>A0AAV9GPX7_9PEZI</name>
<dbReference type="GO" id="GO:0016614">
    <property type="term" value="F:oxidoreductase activity, acting on CH-OH group of donors"/>
    <property type="evidence" value="ECO:0007669"/>
    <property type="project" value="InterPro"/>
</dbReference>
<evidence type="ECO:0000256" key="2">
    <source>
        <dbReference type="PIRSR" id="PIRSR000137-2"/>
    </source>
</evidence>
<dbReference type="PANTHER" id="PTHR11552:SF119">
    <property type="entry name" value="GLUCOSE-METHANOL-CHOLINE OXIDOREDUCTASE N-TERMINAL DOMAIN-CONTAINING PROTEIN"/>
    <property type="match status" value="1"/>
</dbReference>
<evidence type="ECO:0000313" key="5">
    <source>
        <dbReference type="Proteomes" id="UP001321760"/>
    </source>
</evidence>
<comment type="similarity">
    <text evidence="1">Belongs to the GMC oxidoreductase family.</text>
</comment>
<accession>A0AAV9GPX7</accession>
<reference evidence="4" key="2">
    <citation type="submission" date="2023-05" db="EMBL/GenBank/DDBJ databases">
        <authorList>
            <consortium name="Lawrence Berkeley National Laboratory"/>
            <person name="Steindorff A."/>
            <person name="Hensen N."/>
            <person name="Bonometti L."/>
            <person name="Westerberg I."/>
            <person name="Brannstrom I.O."/>
            <person name="Guillou S."/>
            <person name="Cros-Aarteil S."/>
            <person name="Calhoun S."/>
            <person name="Haridas S."/>
            <person name="Kuo A."/>
            <person name="Mondo S."/>
            <person name="Pangilinan J."/>
            <person name="Riley R."/>
            <person name="Labutti K."/>
            <person name="Andreopoulos B."/>
            <person name="Lipzen A."/>
            <person name="Chen C."/>
            <person name="Yanf M."/>
            <person name="Daum C."/>
            <person name="Ng V."/>
            <person name="Clum A."/>
            <person name="Ohm R."/>
            <person name="Martin F."/>
            <person name="Silar P."/>
            <person name="Natvig D."/>
            <person name="Lalanne C."/>
            <person name="Gautier V."/>
            <person name="Ament-Velasquez S.L."/>
            <person name="Kruys A."/>
            <person name="Hutchinson M.I."/>
            <person name="Powell A.J."/>
            <person name="Barry K."/>
            <person name="Miller A.N."/>
            <person name="Grigoriev I.V."/>
            <person name="Debuchy R."/>
            <person name="Gladieux P."/>
            <person name="Thoren M.H."/>
            <person name="Johannesson H."/>
        </authorList>
    </citation>
    <scope>NUCLEOTIDE SEQUENCE</scope>
    <source>
        <strain evidence="4">PSN243</strain>
    </source>
</reference>
<dbReference type="Gene3D" id="3.30.560.10">
    <property type="entry name" value="Glucose Oxidase, domain 3"/>
    <property type="match status" value="2"/>
</dbReference>
<dbReference type="PROSITE" id="PS00624">
    <property type="entry name" value="GMC_OXRED_2"/>
    <property type="match status" value="1"/>
</dbReference>
<protein>
    <submittedName>
        <fullName evidence="4">Alcohol oxidase 1</fullName>
    </submittedName>
</protein>
<evidence type="ECO:0000259" key="3">
    <source>
        <dbReference type="PROSITE" id="PS00624"/>
    </source>
</evidence>
<dbReference type="Proteomes" id="UP001321760">
    <property type="component" value="Unassembled WGS sequence"/>
</dbReference>
<dbReference type="GO" id="GO:0050660">
    <property type="term" value="F:flavin adenine dinucleotide binding"/>
    <property type="evidence" value="ECO:0007669"/>
    <property type="project" value="InterPro"/>
</dbReference>
<evidence type="ECO:0000313" key="4">
    <source>
        <dbReference type="EMBL" id="KAK4450904.1"/>
    </source>
</evidence>
<feature type="binding site" evidence="2">
    <location>
        <begin position="575"/>
        <end position="576"/>
    </location>
    <ligand>
        <name>FAD</name>
        <dbReference type="ChEBI" id="CHEBI:57692"/>
    </ligand>
</feature>
<dbReference type="SUPFAM" id="SSF51905">
    <property type="entry name" value="FAD/NAD(P)-binding domain"/>
    <property type="match status" value="1"/>
</dbReference>
<dbReference type="Pfam" id="PF00732">
    <property type="entry name" value="GMC_oxred_N"/>
    <property type="match status" value="1"/>
</dbReference>
<dbReference type="PIRSF" id="PIRSF000137">
    <property type="entry name" value="Alcohol_oxidase"/>
    <property type="match status" value="1"/>
</dbReference>
<dbReference type="InterPro" id="IPR000172">
    <property type="entry name" value="GMC_OxRdtase_N"/>
</dbReference>
<proteinExistence type="inferred from homology"/>
<evidence type="ECO:0000256" key="1">
    <source>
        <dbReference type="ARBA" id="ARBA00010790"/>
    </source>
</evidence>
<comment type="caution">
    <text evidence="4">The sequence shown here is derived from an EMBL/GenBank/DDBJ whole genome shotgun (WGS) entry which is preliminary data.</text>
</comment>
<dbReference type="InterPro" id="IPR007867">
    <property type="entry name" value="GMC_OxRtase_C"/>
</dbReference>
<dbReference type="AlphaFoldDB" id="A0AAV9GPX7"/>
<feature type="binding site" evidence="2">
    <location>
        <position position="228"/>
    </location>
    <ligand>
        <name>FAD</name>
        <dbReference type="ChEBI" id="CHEBI:57692"/>
    </ligand>
</feature>
<keyword evidence="2" id="KW-0285">Flavoprotein</keyword>
<dbReference type="EMBL" id="MU865930">
    <property type="protein sequence ID" value="KAK4450904.1"/>
    <property type="molecule type" value="Genomic_DNA"/>
</dbReference>
<sequence length="670" mass="74631">MSPLPEEFDIIVCGGGSCGCVVAGRLANLDHNLKVLLIEAGESNLNNPWVYRPGIYPRNMKLDSKTASFYQSRPSKWLAGRGAVVPAAHILGGGSSINFMMYTRASASDYDDFQAEGWTSKDLLPLMKKHETYQRASHNRDTHGFEGPIKVSFGNYTYPIKDDFLRAAESQGIPVVDDLQDLTTGHGAEHWLKWINRDTGRRSDSAHAYVHSTRAVYSNLYLATNTKVDKIILDENHRAVAVQTVPTKHVDADGPPTPRIFRARKQIVVSGGTMSSPLILQRSGIGDPAKLRAAGVKPIIDLPGVGLNFQDHYLTFSVYRAKPGVETFDDFARGEPEVQKRVFEEWNLKGTGPLATNGIEAGVKIRPTEKELKEFEKWPLADFRKTGWETYFKNKTDKPVMHYSIIAGWFGDHMLMPPGNFFTMFHFLEYPFSRGSTHITSADPYAAPDFDAGFMNDERDMVPMVWGYIKSRETARRMDAYAGEVQNMHPFFAYDSKARAHDLDLVDTNAYAKPGNITAGIQHGSWSMPVPEPDERPNKGFVTSNQKAKRKELKYSAEDIKAVEEWVKRHVESTWHCLGTCSMAPKEGNSIVKHGVLDERLNVHGVKGLKVADLSICPDNVGCNTYSTALLIGEKAAMLVAEDLGYSGEALNMRVPDYHAPGENRLASRL</sequence>
<keyword evidence="2" id="KW-0274">FAD</keyword>
<dbReference type="Gene3D" id="3.50.50.60">
    <property type="entry name" value="FAD/NAD(P)-binding domain"/>
    <property type="match status" value="2"/>
</dbReference>